<accession>A0A7C4BCS7</accession>
<protein>
    <submittedName>
        <fullName evidence="1">Trm112 family protein</fullName>
    </submittedName>
</protein>
<organism evidence="1">
    <name type="scientific">Ignisphaera aggregans</name>
    <dbReference type="NCBI Taxonomy" id="334771"/>
    <lineage>
        <taxon>Archaea</taxon>
        <taxon>Thermoproteota</taxon>
        <taxon>Thermoprotei</taxon>
        <taxon>Desulfurococcales</taxon>
        <taxon>Desulfurococcaceae</taxon>
        <taxon>Ignisphaera</taxon>
    </lineage>
</organism>
<sequence>MKYRLLNYLACPYCKDKGFPLKLIVIEMSRYEQRKIPQNLQKPLCDLYCAYRNGFVKEVQEKGAEPPCDDCIKAEVKTGVLFCINCSRWYPIIDEIPRLLPDNFRQREEDIEFLQMHGDRIPDEIKMNGKPYNLLSR</sequence>
<gene>
    <name evidence="1" type="ORF">ENV14_07645</name>
</gene>
<dbReference type="AlphaFoldDB" id="A0A7C4BCS7"/>
<proteinExistence type="predicted"/>
<dbReference type="EMBL" id="DTFF01000064">
    <property type="protein sequence ID" value="HGI88239.1"/>
    <property type="molecule type" value="Genomic_DNA"/>
</dbReference>
<evidence type="ECO:0000313" key="1">
    <source>
        <dbReference type="EMBL" id="HGI88239.1"/>
    </source>
</evidence>
<dbReference type="SUPFAM" id="SSF158997">
    <property type="entry name" value="Trm112p-like"/>
    <property type="match status" value="1"/>
</dbReference>
<name>A0A7C4BCS7_9CREN</name>
<dbReference type="Gene3D" id="2.20.25.10">
    <property type="match status" value="1"/>
</dbReference>
<dbReference type="Pfam" id="PF03966">
    <property type="entry name" value="Trm112p"/>
    <property type="match status" value="1"/>
</dbReference>
<dbReference type="InterPro" id="IPR005651">
    <property type="entry name" value="Trm112-like"/>
</dbReference>
<comment type="caution">
    <text evidence="1">The sequence shown here is derived from an EMBL/GenBank/DDBJ whole genome shotgun (WGS) entry which is preliminary data.</text>
</comment>
<reference evidence="1" key="1">
    <citation type="journal article" date="2020" name="mSystems">
        <title>Genome- and Community-Level Interaction Insights into Carbon Utilization and Element Cycling Functions of Hydrothermarchaeota in Hydrothermal Sediment.</title>
        <authorList>
            <person name="Zhou Z."/>
            <person name="Liu Y."/>
            <person name="Xu W."/>
            <person name="Pan J."/>
            <person name="Luo Z.H."/>
            <person name="Li M."/>
        </authorList>
    </citation>
    <scope>NUCLEOTIDE SEQUENCE [LARGE SCALE GENOMIC DNA]</scope>
    <source>
        <strain evidence="1">SpSt-732</strain>
    </source>
</reference>